<evidence type="ECO:0000313" key="3">
    <source>
        <dbReference type="Proteomes" id="UP000006135"/>
    </source>
</evidence>
<dbReference type="EMBL" id="CP002574">
    <property type="protein sequence ID" value="AEK59610.1"/>
    <property type="molecule type" value="Genomic_DNA"/>
</dbReference>
<sequence>MTNEQFNNSKETNMKRFYLTLILACSAAATLPAYAATGNMPGMDNMRTVSGQATKAQTFMGQGKINSISPDANSVNVAMGPVKALGWPSMSMNFLLQNTAMLNSLKTGEMVNFVFAKDTAGGYVITRITLVRQ</sequence>
<gene>
    <name evidence="2" type="ordered locus">Atc_m079</name>
</gene>
<dbReference type="Pfam" id="PF11604">
    <property type="entry name" value="CusF_Ec"/>
    <property type="match status" value="1"/>
</dbReference>
<evidence type="ECO:0000313" key="2">
    <source>
        <dbReference type="EMBL" id="AEK59610.1"/>
    </source>
</evidence>
<keyword evidence="3" id="KW-1185">Reference proteome</keyword>
<proteinExistence type="predicted"/>
<dbReference type="HOGENOM" id="CLU_140852_2_0_6"/>
<geneLocation type="plasmid" evidence="2">
    <name>megaplasmid</name>
</geneLocation>
<evidence type="ECO:0000256" key="1">
    <source>
        <dbReference type="SAM" id="SignalP"/>
    </source>
</evidence>
<protein>
    <recommendedName>
        <fullName evidence="4">Cation transporter</fullName>
    </recommendedName>
</protein>
<organism evidence="2 3">
    <name type="scientific">Acidithiobacillus caldus (strain SM-1)</name>
    <dbReference type="NCBI Taxonomy" id="990288"/>
    <lineage>
        <taxon>Bacteria</taxon>
        <taxon>Pseudomonadati</taxon>
        <taxon>Pseudomonadota</taxon>
        <taxon>Acidithiobacillia</taxon>
        <taxon>Acidithiobacillales</taxon>
        <taxon>Acidithiobacillaceae</taxon>
        <taxon>Acidithiobacillus</taxon>
    </lineage>
</organism>
<dbReference type="AlphaFoldDB" id="F9ZUP4"/>
<keyword evidence="2" id="KW-0614">Plasmid</keyword>
<reference evidence="2 3" key="1">
    <citation type="journal article" date="2011" name="J. Genet. Genomics">
        <title>Unraveling the Acidithiobacillus caldus complete genome and its central metabolisms for carbon assimilation.</title>
        <authorList>
            <person name="You X.Y."/>
            <person name="Guo X."/>
            <person name="Zheng H.J."/>
            <person name="Zhang M.J."/>
            <person name="Liu L.J."/>
            <person name="Zhu Y.Q."/>
            <person name="Zhu B."/>
            <person name="Wang S.Y."/>
            <person name="Zhao G.P."/>
            <person name="Poetsch A."/>
            <person name="Jiang C.Y."/>
            <person name="Liu S.J."/>
        </authorList>
    </citation>
    <scope>NUCLEOTIDE SEQUENCE [LARGE SCALE GENOMIC DNA]</scope>
    <source>
        <strain evidence="2 3">SM-1</strain>
        <plasmid evidence="3">Plasmid megaplasmid</plasmid>
    </source>
</reference>
<feature type="signal peptide" evidence="1">
    <location>
        <begin position="1"/>
        <end position="35"/>
    </location>
</feature>
<name>F9ZUP4_ACICS</name>
<feature type="chain" id="PRO_5003392874" description="Cation transporter" evidence="1">
    <location>
        <begin position="36"/>
        <end position="133"/>
    </location>
</feature>
<accession>F9ZUP4</accession>
<dbReference type="InterPro" id="IPR021647">
    <property type="entry name" value="CusF_Ec"/>
</dbReference>
<evidence type="ECO:0008006" key="4">
    <source>
        <dbReference type="Google" id="ProtNLM"/>
    </source>
</evidence>
<keyword evidence="1" id="KW-0732">Signal</keyword>
<dbReference type="KEGG" id="acu:Atc_m079"/>
<dbReference type="Proteomes" id="UP000006135">
    <property type="component" value="Plasmid megaplasmid"/>
</dbReference>
<dbReference type="Gene3D" id="2.40.50.320">
    <property type="entry name" value="Copper binding periplasmic protein CusF"/>
    <property type="match status" value="1"/>
</dbReference>
<dbReference type="InterPro" id="IPR042230">
    <property type="entry name" value="CusF_sf"/>
</dbReference>